<dbReference type="Proteomes" id="UP001382455">
    <property type="component" value="Unassembled WGS sequence"/>
</dbReference>
<reference evidence="1 2" key="1">
    <citation type="submission" date="2023-12" db="EMBL/GenBank/DDBJ databases">
        <title>Friends and Foes: Symbiotic and Algicidal bacterial influence on Karenia brevis blooms.</title>
        <authorList>
            <person name="Fei C."/>
            <person name="Mohamed A.R."/>
            <person name="Booker A."/>
            <person name="Arshad M."/>
            <person name="Klass S."/>
            <person name="Ahn S."/>
            <person name="Gilbert P.M."/>
            <person name="Heil C.A."/>
            <person name="Martinez J.M."/>
            <person name="Amin S.A."/>
        </authorList>
    </citation>
    <scope>NUCLEOTIDE SEQUENCE [LARGE SCALE GENOMIC DNA]</scope>
    <source>
        <strain evidence="1 2">CE15</strain>
    </source>
</reference>
<evidence type="ECO:0000313" key="2">
    <source>
        <dbReference type="Proteomes" id="UP001382455"/>
    </source>
</evidence>
<dbReference type="RefSeq" id="WP_336436348.1">
    <property type="nucleotide sequence ID" value="NZ_JBAWKS010000002.1"/>
</dbReference>
<evidence type="ECO:0000313" key="1">
    <source>
        <dbReference type="EMBL" id="MEI4551358.1"/>
    </source>
</evidence>
<comment type="caution">
    <text evidence="1">The sequence shown here is derived from an EMBL/GenBank/DDBJ whole genome shotgun (WGS) entry which is preliminary data.</text>
</comment>
<protein>
    <submittedName>
        <fullName evidence="1">Uncharacterized protein</fullName>
    </submittedName>
</protein>
<sequence length="83" mass="8977">MAKPFVLGGYTNDPNLPPIAQTGGARSFSLSELDSVVGPGGLSWRDFLSKIGCSWGIPIIEKAEQEQSTHYALETFIKRALIP</sequence>
<accession>A0ABU8EWN1</accession>
<name>A0ABU8EWN1_9GAMM</name>
<gene>
    <name evidence="1" type="ORF">WAE96_16910</name>
</gene>
<dbReference type="EMBL" id="JBAWKS010000002">
    <property type="protein sequence ID" value="MEI4551358.1"/>
    <property type="molecule type" value="Genomic_DNA"/>
</dbReference>
<organism evidence="1 2">
    <name type="scientific">Pseudoalteromonas spongiae</name>
    <dbReference type="NCBI Taxonomy" id="298657"/>
    <lineage>
        <taxon>Bacteria</taxon>
        <taxon>Pseudomonadati</taxon>
        <taxon>Pseudomonadota</taxon>
        <taxon>Gammaproteobacteria</taxon>
        <taxon>Alteromonadales</taxon>
        <taxon>Pseudoalteromonadaceae</taxon>
        <taxon>Pseudoalteromonas</taxon>
    </lineage>
</organism>
<proteinExistence type="predicted"/>
<keyword evidence="2" id="KW-1185">Reference proteome</keyword>